<dbReference type="SUPFAM" id="SSF53335">
    <property type="entry name" value="S-adenosyl-L-methionine-dependent methyltransferases"/>
    <property type="match status" value="1"/>
</dbReference>
<evidence type="ECO:0000259" key="1">
    <source>
        <dbReference type="Pfam" id="PF08241"/>
    </source>
</evidence>
<gene>
    <name evidence="2" type="ORF">GC093_19335</name>
</gene>
<reference evidence="2" key="1">
    <citation type="submission" date="2019-10" db="EMBL/GenBank/DDBJ databases">
        <title>Description of Paenibacillus glebae sp. nov.</title>
        <authorList>
            <person name="Carlier A."/>
            <person name="Qi S."/>
        </authorList>
    </citation>
    <scope>NUCLEOTIDE SEQUENCE</scope>
    <source>
        <strain evidence="2">LMG 31456</strain>
    </source>
</reference>
<keyword evidence="3" id="KW-1185">Reference proteome</keyword>
<dbReference type="Pfam" id="PF08241">
    <property type="entry name" value="Methyltransf_11"/>
    <property type="match status" value="1"/>
</dbReference>
<protein>
    <submittedName>
        <fullName evidence="2">Methyltransferase domain-containing protein</fullName>
    </submittedName>
</protein>
<dbReference type="Proteomes" id="UP000641588">
    <property type="component" value="Unassembled WGS sequence"/>
</dbReference>
<comment type="caution">
    <text evidence="2">The sequence shown here is derived from an EMBL/GenBank/DDBJ whole genome shotgun (WGS) entry which is preliminary data.</text>
</comment>
<name>A0A972GSH0_9BACL</name>
<dbReference type="EMBL" id="WHOD01000070">
    <property type="protein sequence ID" value="NOU95360.1"/>
    <property type="molecule type" value="Genomic_DNA"/>
</dbReference>
<dbReference type="GO" id="GO:0032259">
    <property type="term" value="P:methylation"/>
    <property type="evidence" value="ECO:0007669"/>
    <property type="project" value="UniProtKB-KW"/>
</dbReference>
<dbReference type="InterPro" id="IPR029063">
    <property type="entry name" value="SAM-dependent_MTases_sf"/>
</dbReference>
<organism evidence="2 3">
    <name type="scientific">Paenibacillus foliorum</name>
    <dbReference type="NCBI Taxonomy" id="2654974"/>
    <lineage>
        <taxon>Bacteria</taxon>
        <taxon>Bacillati</taxon>
        <taxon>Bacillota</taxon>
        <taxon>Bacilli</taxon>
        <taxon>Bacillales</taxon>
        <taxon>Paenibacillaceae</taxon>
        <taxon>Paenibacillus</taxon>
    </lineage>
</organism>
<dbReference type="GO" id="GO:0008757">
    <property type="term" value="F:S-adenosylmethionine-dependent methyltransferase activity"/>
    <property type="evidence" value="ECO:0007669"/>
    <property type="project" value="InterPro"/>
</dbReference>
<feature type="domain" description="Methyltransferase type 11" evidence="1">
    <location>
        <begin position="39"/>
        <end position="135"/>
    </location>
</feature>
<proteinExistence type="predicted"/>
<dbReference type="PANTHER" id="PTHR43591">
    <property type="entry name" value="METHYLTRANSFERASE"/>
    <property type="match status" value="1"/>
</dbReference>
<sequence>MTMDFHDSKHSNSYASRAANVGWRQLITDKVDLKGAKAVDIGCGGGIYTKALAELGTAEVTGIDFSQAMLDGAAVYCSGIENIHFHQGHALQTGLADGGFDVVLERALIHHLSADQLTDCFCEAYRVLDQGGTLLVQDRTPDDCLLAGGREHLRGYFFERFPKLIEKEAARRHSSSAVCNALAEAGFVEQEQMLLWETREMYIKFSDFRSDLLKRTGRTLLHELNDKELIELADFIQQRSGYRNEDAFEEKDRWTVWVARKH</sequence>
<dbReference type="AlphaFoldDB" id="A0A972GSH0"/>
<evidence type="ECO:0000313" key="3">
    <source>
        <dbReference type="Proteomes" id="UP000641588"/>
    </source>
</evidence>
<dbReference type="InterPro" id="IPR013216">
    <property type="entry name" value="Methyltransf_11"/>
</dbReference>
<dbReference type="RefSeq" id="WP_171653558.1">
    <property type="nucleotide sequence ID" value="NZ_WHOD01000070.1"/>
</dbReference>
<accession>A0A972GSH0</accession>
<evidence type="ECO:0000313" key="2">
    <source>
        <dbReference type="EMBL" id="NOU95360.1"/>
    </source>
</evidence>
<keyword evidence="2" id="KW-0489">Methyltransferase</keyword>
<dbReference type="CDD" id="cd02440">
    <property type="entry name" value="AdoMet_MTases"/>
    <property type="match status" value="1"/>
</dbReference>
<dbReference type="Gene3D" id="3.40.50.150">
    <property type="entry name" value="Vaccinia Virus protein VP39"/>
    <property type="match status" value="1"/>
</dbReference>
<keyword evidence="2" id="KW-0808">Transferase</keyword>